<dbReference type="PANTHER" id="PTHR48047">
    <property type="entry name" value="GLYCOSYLTRANSFERASE"/>
    <property type="match status" value="1"/>
</dbReference>
<gene>
    <name evidence="5" type="primary">LOC111014275</name>
</gene>
<keyword evidence="2" id="KW-0328">Glycosyltransferase</keyword>
<dbReference type="KEGG" id="mcha:111014275"/>
<dbReference type="AlphaFoldDB" id="A0A6J1CSV3"/>
<feature type="region of interest" description="Disordered" evidence="3">
    <location>
        <begin position="220"/>
        <end position="258"/>
    </location>
</feature>
<proteinExistence type="inferred from homology"/>
<organism evidence="4 5">
    <name type="scientific">Momordica charantia</name>
    <name type="common">Bitter gourd</name>
    <name type="synonym">Balsam pear</name>
    <dbReference type="NCBI Taxonomy" id="3673"/>
    <lineage>
        <taxon>Eukaryota</taxon>
        <taxon>Viridiplantae</taxon>
        <taxon>Streptophyta</taxon>
        <taxon>Embryophyta</taxon>
        <taxon>Tracheophyta</taxon>
        <taxon>Spermatophyta</taxon>
        <taxon>Magnoliopsida</taxon>
        <taxon>eudicotyledons</taxon>
        <taxon>Gunneridae</taxon>
        <taxon>Pentapetalae</taxon>
        <taxon>rosids</taxon>
        <taxon>fabids</taxon>
        <taxon>Cucurbitales</taxon>
        <taxon>Cucurbitaceae</taxon>
        <taxon>Momordiceae</taxon>
        <taxon>Momordica</taxon>
    </lineage>
</organism>
<dbReference type="OrthoDB" id="5835829at2759"/>
<evidence type="ECO:0000256" key="2">
    <source>
        <dbReference type="ARBA" id="ARBA00022676"/>
    </source>
</evidence>
<dbReference type="Gene3D" id="3.40.50.2000">
    <property type="entry name" value="Glycogen Phosphorylase B"/>
    <property type="match status" value="1"/>
</dbReference>
<dbReference type="Proteomes" id="UP000504603">
    <property type="component" value="Unplaced"/>
</dbReference>
<reference evidence="5" key="1">
    <citation type="submission" date="2025-08" db="UniProtKB">
        <authorList>
            <consortium name="RefSeq"/>
        </authorList>
    </citation>
    <scope>IDENTIFICATION</scope>
    <source>
        <strain evidence="5">OHB3-1</strain>
    </source>
</reference>
<name>A0A6J1CSV3_MOMCH</name>
<evidence type="ECO:0000256" key="3">
    <source>
        <dbReference type="SAM" id="MobiDB-lite"/>
    </source>
</evidence>
<comment type="similarity">
    <text evidence="1">Belongs to the UDP-glycosyltransferase family.</text>
</comment>
<protein>
    <submittedName>
        <fullName evidence="5">UDP-glycosyltransferase 73C1-like</fullName>
    </submittedName>
</protein>
<evidence type="ECO:0000256" key="1">
    <source>
        <dbReference type="ARBA" id="ARBA00009995"/>
    </source>
</evidence>
<keyword evidence="2" id="KW-0808">Transferase</keyword>
<keyword evidence="4" id="KW-1185">Reference proteome</keyword>
<accession>A0A6J1CSV3</accession>
<dbReference type="GeneID" id="111014275"/>
<evidence type="ECO:0000313" key="4">
    <source>
        <dbReference type="Proteomes" id="UP000504603"/>
    </source>
</evidence>
<dbReference type="PANTHER" id="PTHR48047:SF229">
    <property type="entry name" value="UDP-GLYCOSYLTRANSFERASE 73C3-RELATED"/>
    <property type="match status" value="1"/>
</dbReference>
<sequence length="258" mass="29126">MAMASPHFVLFPFMAQGHMIPMIDLAKLLARRGAIISFITTPRNAARNYSVLARAINSGLRIHVHQLDFPSNQVGLPEGCENLDLLPSYDDHLTSKFFQATFLLREPWEKLVEQLIPRPTCIITDTGFPWTLPLSLRLHIPRLVYYTHSCLYLLIMRSIQSRQPLLASISDDSEYVTLSDLPHAVQTRGDTGGLSQKGGKEENLDVPDLKRRWRLQRRAMTATVGSDDDDSKTTTNVGGWRRHAWPGKNKVAGERNGR</sequence>
<dbReference type="SUPFAM" id="SSF53756">
    <property type="entry name" value="UDP-Glycosyltransferase/glycogen phosphorylase"/>
    <property type="match status" value="1"/>
</dbReference>
<evidence type="ECO:0000313" key="5">
    <source>
        <dbReference type="RefSeq" id="XP_022144634.1"/>
    </source>
</evidence>
<dbReference type="RefSeq" id="XP_022144634.1">
    <property type="nucleotide sequence ID" value="XM_022288942.1"/>
</dbReference>
<dbReference type="GO" id="GO:0035251">
    <property type="term" value="F:UDP-glucosyltransferase activity"/>
    <property type="evidence" value="ECO:0007669"/>
    <property type="project" value="TreeGrafter"/>
</dbReference>